<dbReference type="InterPro" id="IPR018445">
    <property type="entry name" value="Put_Phosphate_transp_reg"/>
</dbReference>
<dbReference type="Gene3D" id="1.20.58.220">
    <property type="entry name" value="Phosphate transport system protein phou homolog 2, domain 2"/>
    <property type="match status" value="1"/>
</dbReference>
<evidence type="ECO:0000313" key="3">
    <source>
        <dbReference type="Proteomes" id="UP000025238"/>
    </source>
</evidence>
<dbReference type="InterPro" id="IPR038078">
    <property type="entry name" value="PhoU-like_sf"/>
</dbReference>
<evidence type="ECO:0000256" key="1">
    <source>
        <dbReference type="ARBA" id="ARBA00008591"/>
    </source>
</evidence>
<evidence type="ECO:0000313" key="2">
    <source>
        <dbReference type="EMBL" id="AHY42744.1"/>
    </source>
</evidence>
<comment type="similarity">
    <text evidence="1">Belongs to the UPF0111 family.</text>
</comment>
<dbReference type="KEGG" id="pstu:UIB01_09715"/>
<dbReference type="Proteomes" id="UP000025238">
    <property type="component" value="Chromosome"/>
</dbReference>
<dbReference type="EMBL" id="CP007509">
    <property type="protein sequence ID" value="AHY42744.1"/>
    <property type="molecule type" value="Genomic_DNA"/>
</dbReference>
<dbReference type="AlphaFoldDB" id="A0A023WSF1"/>
<reference evidence="2 3" key="1">
    <citation type="submission" date="2014-03" db="EMBL/GenBank/DDBJ databases">
        <title>Complete genome sequence of Pseudomonas stutzeri 19SMN4.</title>
        <authorList>
            <person name="Brunet-Galmes I."/>
            <person name="Nogales B."/>
            <person name="Busquets A."/>
            <person name="Pena A."/>
            <person name="Gomila M."/>
            <person name="Garcia-Valdes E."/>
            <person name="Lalucat J."/>
            <person name="Bennasar A."/>
            <person name="Bosch R."/>
        </authorList>
    </citation>
    <scope>NUCLEOTIDE SEQUENCE [LARGE SCALE GENOMIC DNA]</scope>
    <source>
        <strain evidence="2 3">19SMN4</strain>
    </source>
</reference>
<dbReference type="RefSeq" id="WP_051605058.1">
    <property type="nucleotide sequence ID" value="NZ_CP086067.1"/>
</dbReference>
<proteinExistence type="inferred from homology"/>
<accession>A0A023WSF1</accession>
<gene>
    <name evidence="2" type="ORF">UIB01_09715</name>
</gene>
<protein>
    <submittedName>
        <fullName evidence="2">Phosphate transport regulator</fullName>
    </submittedName>
</protein>
<sequence>MPEKALCGLVARSPFKQLRCQFEQVHGAVQLLLPLLRSALDEDWQRVQLIEQQVRELSQESERVSRDVCLHLPSTLFMPIPRSDVLDLLRAQNSLAHGASEFARLVALGRMRFHPAMQDEIRIHLLRAVDTVAHVMAVVEKLDELLESRFRGHEAVLVQAMINELINIEYSSRQRRDEATIKLLGMKDQLPAAELITLDKLIEYIADMAAQAKQVGLRLEQLLAN</sequence>
<dbReference type="PANTHER" id="PTHR36536">
    <property type="entry name" value="UPF0111 PROTEIN HI_1603"/>
    <property type="match status" value="1"/>
</dbReference>
<organism evidence="2 3">
    <name type="scientific">Stutzerimonas stutzeri</name>
    <name type="common">Pseudomonas stutzeri</name>
    <dbReference type="NCBI Taxonomy" id="316"/>
    <lineage>
        <taxon>Bacteria</taxon>
        <taxon>Pseudomonadati</taxon>
        <taxon>Pseudomonadota</taxon>
        <taxon>Gammaproteobacteria</taxon>
        <taxon>Pseudomonadales</taxon>
        <taxon>Pseudomonadaceae</taxon>
        <taxon>Stutzerimonas</taxon>
    </lineage>
</organism>
<dbReference type="InterPro" id="IPR002727">
    <property type="entry name" value="DUF47"/>
</dbReference>
<name>A0A023WSF1_STUST</name>
<dbReference type="Pfam" id="PF01865">
    <property type="entry name" value="PhoU_div"/>
    <property type="match status" value="1"/>
</dbReference>
<dbReference type="PANTHER" id="PTHR36536:SF3">
    <property type="entry name" value="UPF0111 PROTEIN HI_1603"/>
    <property type="match status" value="1"/>
</dbReference>
<dbReference type="PATRIC" id="fig|316.97.peg.1943"/>